<evidence type="ECO:0000256" key="1">
    <source>
        <dbReference type="SAM" id="MobiDB-lite"/>
    </source>
</evidence>
<dbReference type="AlphaFoldDB" id="A0A9E4KDC8"/>
<sequence>MSKAVSKPVLIPRLLRLRDAPHYLGMDRNRFNKEVRPYLTEIPIGEQGIAFDRLEIDGWVDEYIQRNGRPGRPTGDQLWDAKKHRASSKELVSGTSTSKSADGVFARALDQVSSRKRNSSSQS</sequence>
<comment type="caution">
    <text evidence="2">The sequence shown here is derived from an EMBL/GenBank/DDBJ whole genome shotgun (WGS) entry which is preliminary data.</text>
</comment>
<dbReference type="Proteomes" id="UP000886667">
    <property type="component" value="Unassembled WGS sequence"/>
</dbReference>
<gene>
    <name evidence="2" type="ORF">JAZ07_09390</name>
</gene>
<organism evidence="2 3">
    <name type="scientific">Candidatus Thiodiazotropha taylori</name>
    <dbReference type="NCBI Taxonomy" id="2792791"/>
    <lineage>
        <taxon>Bacteria</taxon>
        <taxon>Pseudomonadati</taxon>
        <taxon>Pseudomonadota</taxon>
        <taxon>Gammaproteobacteria</taxon>
        <taxon>Chromatiales</taxon>
        <taxon>Sedimenticolaceae</taxon>
        <taxon>Candidatus Thiodiazotropha</taxon>
    </lineage>
</organism>
<name>A0A9E4KDC8_9GAMM</name>
<feature type="region of interest" description="Disordered" evidence="1">
    <location>
        <begin position="65"/>
        <end position="99"/>
    </location>
</feature>
<accession>A0A9E4KDC8</accession>
<proteinExistence type="predicted"/>
<evidence type="ECO:0000313" key="3">
    <source>
        <dbReference type="Proteomes" id="UP000886667"/>
    </source>
</evidence>
<dbReference type="EMBL" id="JAEPCM010000317">
    <property type="protein sequence ID" value="MCG7946542.1"/>
    <property type="molecule type" value="Genomic_DNA"/>
</dbReference>
<protein>
    <submittedName>
        <fullName evidence="2">Uncharacterized protein</fullName>
    </submittedName>
</protein>
<reference evidence="2" key="1">
    <citation type="journal article" date="2021" name="Proc. Natl. Acad. Sci. U.S.A.">
        <title>Global biogeography of chemosynthetic symbionts reveals both localized and globally distributed symbiont groups. .</title>
        <authorList>
            <person name="Osvatic J.T."/>
            <person name="Wilkins L.G.E."/>
            <person name="Leibrecht L."/>
            <person name="Leray M."/>
            <person name="Zauner S."/>
            <person name="Polzin J."/>
            <person name="Camacho Y."/>
            <person name="Gros O."/>
            <person name="van Gils J.A."/>
            <person name="Eisen J.A."/>
            <person name="Petersen J.M."/>
            <person name="Yuen B."/>
        </authorList>
    </citation>
    <scope>NUCLEOTIDE SEQUENCE</scope>
    <source>
        <strain evidence="2">MAGclacostrist064TRANS</strain>
    </source>
</reference>
<evidence type="ECO:0000313" key="2">
    <source>
        <dbReference type="EMBL" id="MCG7946542.1"/>
    </source>
</evidence>